<keyword evidence="2" id="KW-0812">Transmembrane</keyword>
<evidence type="ECO:0000256" key="2">
    <source>
        <dbReference type="SAM" id="Phobius"/>
    </source>
</evidence>
<gene>
    <name evidence="3" type="ORF">Pmar_PMAR005551</name>
</gene>
<dbReference type="InParanoid" id="C5KLK7"/>
<keyword evidence="2" id="KW-0472">Membrane</keyword>
<keyword evidence="4" id="KW-1185">Reference proteome</keyword>
<organism evidence="4">
    <name type="scientific">Perkinsus marinus (strain ATCC 50983 / TXsc)</name>
    <dbReference type="NCBI Taxonomy" id="423536"/>
    <lineage>
        <taxon>Eukaryota</taxon>
        <taxon>Sar</taxon>
        <taxon>Alveolata</taxon>
        <taxon>Perkinsozoa</taxon>
        <taxon>Perkinsea</taxon>
        <taxon>Perkinsida</taxon>
        <taxon>Perkinsidae</taxon>
        <taxon>Perkinsus</taxon>
    </lineage>
</organism>
<feature type="transmembrane region" description="Helical" evidence="2">
    <location>
        <begin position="6"/>
        <end position="24"/>
    </location>
</feature>
<feature type="compositionally biased region" description="Low complexity" evidence="1">
    <location>
        <begin position="38"/>
        <end position="55"/>
    </location>
</feature>
<dbReference type="EMBL" id="GG674023">
    <property type="protein sequence ID" value="EER14636.1"/>
    <property type="molecule type" value="Genomic_DNA"/>
</dbReference>
<dbReference type="GeneID" id="9045501"/>
<feature type="region of interest" description="Disordered" evidence="1">
    <location>
        <begin position="27"/>
        <end position="55"/>
    </location>
</feature>
<feature type="non-terminal residue" evidence="3">
    <location>
        <position position="1"/>
    </location>
</feature>
<dbReference type="Proteomes" id="UP000007800">
    <property type="component" value="Unassembled WGS sequence"/>
</dbReference>
<accession>C5KLK7</accession>
<evidence type="ECO:0000313" key="4">
    <source>
        <dbReference type="Proteomes" id="UP000007800"/>
    </source>
</evidence>
<protein>
    <submittedName>
        <fullName evidence="3">Uncharacterized protein</fullName>
    </submittedName>
</protein>
<proteinExistence type="predicted"/>
<sequence>DPRQVNMLIIRGMTLVVLLVRLGIKKVDDMTPPPGLISSTTSTDNNSNKKTTTKK</sequence>
<name>C5KLK7_PERM5</name>
<reference evidence="3 4" key="1">
    <citation type="submission" date="2008-07" db="EMBL/GenBank/DDBJ databases">
        <authorList>
            <person name="El-Sayed N."/>
            <person name="Caler E."/>
            <person name="Inman J."/>
            <person name="Amedeo P."/>
            <person name="Hass B."/>
            <person name="Wortman J."/>
        </authorList>
    </citation>
    <scope>NUCLEOTIDE SEQUENCE [LARGE SCALE GENOMIC DNA]</scope>
    <source>
        <strain evidence="4">ATCC 50983 / TXsc</strain>
    </source>
</reference>
<dbReference type="RefSeq" id="XP_002782840.1">
    <property type="nucleotide sequence ID" value="XM_002782794.1"/>
</dbReference>
<dbReference type="AlphaFoldDB" id="C5KLK7"/>
<evidence type="ECO:0000256" key="1">
    <source>
        <dbReference type="SAM" id="MobiDB-lite"/>
    </source>
</evidence>
<keyword evidence="2" id="KW-1133">Transmembrane helix</keyword>
<evidence type="ECO:0000313" key="3">
    <source>
        <dbReference type="EMBL" id="EER14636.1"/>
    </source>
</evidence>